<dbReference type="STRING" id="337451.A0A3S3NF86"/>
<feature type="region of interest" description="Disordered" evidence="1">
    <location>
        <begin position="1"/>
        <end position="25"/>
    </location>
</feature>
<feature type="region of interest" description="Disordered" evidence="1">
    <location>
        <begin position="60"/>
        <end position="101"/>
    </location>
</feature>
<dbReference type="OrthoDB" id="781489at2759"/>
<dbReference type="Proteomes" id="UP000283530">
    <property type="component" value="Unassembled WGS sequence"/>
</dbReference>
<sequence length="171" mass="18935">MAENDSNKKRDRVDSAESPESKRIRSDLLDILDDVEFSGGDRDPPMQDLATVMKILEEEIAPASASDSGESQPELGYLLEASDDELGLPPTESPRGGDVEEGFDILRGATEAVGFDEIWRFDDGIPCYDALEIGFPEEEEEMEGPVVFEGLFEYPDFVSDFSWRYGSVPAL</sequence>
<name>A0A3S3NF86_9MAGN</name>
<dbReference type="EMBL" id="QPKB01000010">
    <property type="protein sequence ID" value="RWR93889.1"/>
    <property type="molecule type" value="Genomic_DNA"/>
</dbReference>
<keyword evidence="3" id="KW-1185">Reference proteome</keyword>
<dbReference type="AlphaFoldDB" id="A0A3S3NF86"/>
<gene>
    <name evidence="2" type="ORF">CKAN_02316600</name>
</gene>
<reference evidence="2 3" key="1">
    <citation type="journal article" date="2019" name="Nat. Plants">
        <title>Stout camphor tree genome fills gaps in understanding of flowering plant genome evolution.</title>
        <authorList>
            <person name="Chaw S.M."/>
            <person name="Liu Y.C."/>
            <person name="Wu Y.W."/>
            <person name="Wang H.Y."/>
            <person name="Lin C.I."/>
            <person name="Wu C.S."/>
            <person name="Ke H.M."/>
            <person name="Chang L.Y."/>
            <person name="Hsu C.Y."/>
            <person name="Yang H.T."/>
            <person name="Sudianto E."/>
            <person name="Hsu M.H."/>
            <person name="Wu K.P."/>
            <person name="Wang L.N."/>
            <person name="Leebens-Mack J.H."/>
            <person name="Tsai I.J."/>
        </authorList>
    </citation>
    <scope>NUCLEOTIDE SEQUENCE [LARGE SCALE GENOMIC DNA]</scope>
    <source>
        <strain evidence="3">cv. Chaw 1501</strain>
        <tissue evidence="2">Young leaves</tissue>
    </source>
</reference>
<organism evidence="2 3">
    <name type="scientific">Cinnamomum micranthum f. kanehirae</name>
    <dbReference type="NCBI Taxonomy" id="337451"/>
    <lineage>
        <taxon>Eukaryota</taxon>
        <taxon>Viridiplantae</taxon>
        <taxon>Streptophyta</taxon>
        <taxon>Embryophyta</taxon>
        <taxon>Tracheophyta</taxon>
        <taxon>Spermatophyta</taxon>
        <taxon>Magnoliopsida</taxon>
        <taxon>Magnoliidae</taxon>
        <taxon>Laurales</taxon>
        <taxon>Lauraceae</taxon>
        <taxon>Cinnamomum</taxon>
    </lineage>
</organism>
<protein>
    <submittedName>
        <fullName evidence="2">Uncharacterized protein</fullName>
    </submittedName>
</protein>
<accession>A0A3S3NF86</accession>
<dbReference type="PANTHER" id="PTHR34539">
    <property type="entry name" value="T6J4.11 PROTEIN"/>
    <property type="match status" value="1"/>
</dbReference>
<evidence type="ECO:0000256" key="1">
    <source>
        <dbReference type="SAM" id="MobiDB-lite"/>
    </source>
</evidence>
<evidence type="ECO:0000313" key="3">
    <source>
        <dbReference type="Proteomes" id="UP000283530"/>
    </source>
</evidence>
<evidence type="ECO:0000313" key="2">
    <source>
        <dbReference type="EMBL" id="RWR93889.1"/>
    </source>
</evidence>
<dbReference type="PANTHER" id="PTHR34539:SF19">
    <property type="entry name" value="T6J4.11 PROTEIN"/>
    <property type="match status" value="1"/>
</dbReference>
<proteinExistence type="predicted"/>
<comment type="caution">
    <text evidence="2">The sequence shown here is derived from an EMBL/GenBank/DDBJ whole genome shotgun (WGS) entry which is preliminary data.</text>
</comment>